<dbReference type="AlphaFoldDB" id="A0A7C6AAI4"/>
<dbReference type="Pfam" id="PF18917">
    <property type="entry name" value="LiaI-LiaF-like_TM1"/>
    <property type="match status" value="1"/>
</dbReference>
<feature type="transmembrane region" description="Helical" evidence="1">
    <location>
        <begin position="7"/>
        <end position="28"/>
    </location>
</feature>
<evidence type="ECO:0000313" key="3">
    <source>
        <dbReference type="EMBL" id="HHS52967.1"/>
    </source>
</evidence>
<keyword evidence="1" id="KW-1133">Transmembrane helix</keyword>
<gene>
    <name evidence="3" type="ORF">ENW73_08970</name>
</gene>
<sequence>MRRRYAIGVILIVVGLWIWLSYWGVPYISFKKNWPLLLVGWGIYIVVRRITSYRPRTNRRRVISDLEQGKISVEEAIERLGDKR</sequence>
<evidence type="ECO:0000256" key="1">
    <source>
        <dbReference type="SAM" id="Phobius"/>
    </source>
</evidence>
<proteinExistence type="predicted"/>
<protein>
    <recommendedName>
        <fullName evidence="2">LiaI-LiaF-like transmembrane region domain-containing protein</fullName>
    </recommendedName>
</protein>
<dbReference type="InterPro" id="IPR043726">
    <property type="entry name" value="LiaI-LiaF-like_TM1"/>
</dbReference>
<feature type="transmembrane region" description="Helical" evidence="1">
    <location>
        <begin position="34"/>
        <end position="51"/>
    </location>
</feature>
<reference evidence="3" key="1">
    <citation type="journal article" date="2020" name="mSystems">
        <title>Genome- and Community-Level Interaction Insights into Carbon Utilization and Element Cycling Functions of Hydrothermarchaeota in Hydrothermal Sediment.</title>
        <authorList>
            <person name="Zhou Z."/>
            <person name="Liu Y."/>
            <person name="Xu W."/>
            <person name="Pan J."/>
            <person name="Luo Z.H."/>
            <person name="Li M."/>
        </authorList>
    </citation>
    <scope>NUCLEOTIDE SEQUENCE [LARGE SCALE GENOMIC DNA]</scope>
    <source>
        <strain evidence="3">SpSt-876</strain>
    </source>
</reference>
<name>A0A7C6AAI4_UNCW3</name>
<keyword evidence="1" id="KW-0472">Membrane</keyword>
<comment type="caution">
    <text evidence="3">The sequence shown here is derived from an EMBL/GenBank/DDBJ whole genome shotgun (WGS) entry which is preliminary data.</text>
</comment>
<evidence type="ECO:0000259" key="2">
    <source>
        <dbReference type="Pfam" id="PF18917"/>
    </source>
</evidence>
<organism evidence="3">
    <name type="scientific">candidate division WOR-3 bacterium</name>
    <dbReference type="NCBI Taxonomy" id="2052148"/>
    <lineage>
        <taxon>Bacteria</taxon>
        <taxon>Bacteria division WOR-3</taxon>
    </lineage>
</organism>
<feature type="domain" description="LiaI-LiaF-like transmembrane region" evidence="2">
    <location>
        <begin position="7"/>
        <end position="45"/>
    </location>
</feature>
<dbReference type="EMBL" id="DTLI01000214">
    <property type="protein sequence ID" value="HHS52967.1"/>
    <property type="molecule type" value="Genomic_DNA"/>
</dbReference>
<keyword evidence="1" id="KW-0812">Transmembrane</keyword>
<accession>A0A7C6AAI4</accession>